<evidence type="ECO:0008006" key="2">
    <source>
        <dbReference type="Google" id="ProtNLM"/>
    </source>
</evidence>
<reference evidence="1" key="1">
    <citation type="journal article" date="2019" name="Sci. Rep.">
        <title>Draft genome of Tanacetum cinerariifolium, the natural source of mosquito coil.</title>
        <authorList>
            <person name="Yamashiro T."/>
            <person name="Shiraishi A."/>
            <person name="Satake H."/>
            <person name="Nakayama K."/>
        </authorList>
    </citation>
    <scope>NUCLEOTIDE SEQUENCE</scope>
</reference>
<accession>A0A6L2LLK9</accession>
<proteinExistence type="predicted"/>
<gene>
    <name evidence="1" type="ORF">Tci_034008</name>
</gene>
<name>A0A6L2LLK9_TANCI</name>
<sequence>MPEDNDIEEKVIINEKYPDQRVTLEKHLPPPEKNHLVQLLANNPEVFAWTSANITRILRELAEHNMVTTADTRVKTISESYYCQYKEVTAAQVEVSAP</sequence>
<dbReference type="EMBL" id="BKCJ010004605">
    <property type="protein sequence ID" value="GEU62030.1"/>
    <property type="molecule type" value="Genomic_DNA"/>
</dbReference>
<evidence type="ECO:0000313" key="1">
    <source>
        <dbReference type="EMBL" id="GEU62030.1"/>
    </source>
</evidence>
<dbReference type="AlphaFoldDB" id="A0A6L2LLK9"/>
<comment type="caution">
    <text evidence="1">The sequence shown here is derived from an EMBL/GenBank/DDBJ whole genome shotgun (WGS) entry which is preliminary data.</text>
</comment>
<protein>
    <recommendedName>
        <fullName evidence="2">Reverse transcriptase domain-containing protein</fullName>
    </recommendedName>
</protein>
<organism evidence="1">
    <name type="scientific">Tanacetum cinerariifolium</name>
    <name type="common">Dalmatian daisy</name>
    <name type="synonym">Chrysanthemum cinerariifolium</name>
    <dbReference type="NCBI Taxonomy" id="118510"/>
    <lineage>
        <taxon>Eukaryota</taxon>
        <taxon>Viridiplantae</taxon>
        <taxon>Streptophyta</taxon>
        <taxon>Embryophyta</taxon>
        <taxon>Tracheophyta</taxon>
        <taxon>Spermatophyta</taxon>
        <taxon>Magnoliopsida</taxon>
        <taxon>eudicotyledons</taxon>
        <taxon>Gunneridae</taxon>
        <taxon>Pentapetalae</taxon>
        <taxon>asterids</taxon>
        <taxon>campanulids</taxon>
        <taxon>Asterales</taxon>
        <taxon>Asteraceae</taxon>
        <taxon>Asteroideae</taxon>
        <taxon>Anthemideae</taxon>
        <taxon>Anthemidinae</taxon>
        <taxon>Tanacetum</taxon>
    </lineage>
</organism>